<dbReference type="EMBL" id="CP002656">
    <property type="protein sequence ID" value="AEB95923.1"/>
    <property type="molecule type" value="Genomic_DNA"/>
</dbReference>
<dbReference type="HOGENOM" id="CLU_586107_0_0_2"/>
<keyword evidence="3 5" id="KW-1133">Transmembrane helix</keyword>
<dbReference type="KEGG" id="mcn:Mcup_1821"/>
<feature type="transmembrane region" description="Helical" evidence="5">
    <location>
        <begin position="134"/>
        <end position="159"/>
    </location>
</feature>
<evidence type="ECO:0000256" key="1">
    <source>
        <dbReference type="ARBA" id="ARBA00004141"/>
    </source>
</evidence>
<feature type="transmembrane region" description="Helical" evidence="5">
    <location>
        <begin position="253"/>
        <end position="274"/>
    </location>
</feature>
<keyword evidence="8" id="KW-1185">Reference proteome</keyword>
<sequence length="449" mass="47878">MAVTAPLGSVVSTTTAAIAYAGYSVVFTTLLALLGSALWIYTLTSYTKKIASPGGFYTFGSSAWRKKSVSFFEALTEVFAYSLLNAVNALAIYLLVNTGLKVIGISSPWWLAPLTIALGLIYPTLISLTDIKKVLGYVVTISATAEAALLVVLFVISLFRPFYPEYFTPHDVSASNVALAFVLSMVSISGAGAASYLGEETKKPTKNITQGMWLALAIGGVAMFLGTYALVSLWNGSLSDLANSNQPIIYEMYRFGTIPMIAVLILAVNSLLASNIGTTIGSSRILFNLAREDAAPTFLKHSMKNGEPVVATLLIGGLSALFSAIFTMGLGISSAFTDVAAISGIFWLAGRIIDGIGVPFFYYRINQLSWNTILIPLIATAINSSGVILSLPLPDMFSTAMLIGLVSVTAVWYIAKGRKGKPGSLVVDENNQVITIEEYMNALKKKIPT</sequence>
<reference evidence="7 8" key="1">
    <citation type="journal article" date="2011" name="J. Bacteriol.">
        <title>Complete genome sequence of Metallosphaera cuprina, a metal sulfide-oxidizing archaeon from a hot spring.</title>
        <authorList>
            <person name="Liu L.J."/>
            <person name="You X.Y."/>
            <person name="Zheng H."/>
            <person name="Wang S."/>
            <person name="Jiang C.Y."/>
            <person name="Liu S.J."/>
        </authorList>
    </citation>
    <scope>NUCLEOTIDE SEQUENCE [LARGE SCALE GENOMIC DNA]</scope>
    <source>
        <strain evidence="7 8">Ar-4</strain>
    </source>
</reference>
<evidence type="ECO:0000259" key="6">
    <source>
        <dbReference type="Pfam" id="PF00324"/>
    </source>
</evidence>
<dbReference type="PATRIC" id="fig|1006006.8.peg.1826"/>
<feature type="domain" description="Amino acid permease/ SLC12A" evidence="6">
    <location>
        <begin position="10"/>
        <end position="347"/>
    </location>
</feature>
<feature type="transmembrane region" description="Helical" evidence="5">
    <location>
        <begin position="74"/>
        <end position="96"/>
    </location>
</feature>
<protein>
    <submittedName>
        <fullName evidence="7">Amino acid permease-associated region</fullName>
    </submittedName>
</protein>
<dbReference type="PANTHER" id="PTHR42770:SF11">
    <property type="entry name" value="INNER MEMBRANE TRANSPORT PROTEIN YBAT"/>
    <property type="match status" value="1"/>
</dbReference>
<feature type="transmembrane region" description="Helical" evidence="5">
    <location>
        <begin position="339"/>
        <end position="363"/>
    </location>
</feature>
<dbReference type="Pfam" id="PF00324">
    <property type="entry name" value="AA_permease"/>
    <property type="match status" value="1"/>
</dbReference>
<dbReference type="PIRSF" id="PIRSF006060">
    <property type="entry name" value="AA_transporter"/>
    <property type="match status" value="1"/>
</dbReference>
<name>F4G0W4_METCR</name>
<evidence type="ECO:0000256" key="3">
    <source>
        <dbReference type="ARBA" id="ARBA00022989"/>
    </source>
</evidence>
<keyword evidence="2 5" id="KW-0812">Transmembrane</keyword>
<gene>
    <name evidence="7" type="ordered locus">Mcup_1821</name>
</gene>
<evidence type="ECO:0000313" key="7">
    <source>
        <dbReference type="EMBL" id="AEB95923.1"/>
    </source>
</evidence>
<dbReference type="STRING" id="1006006.Mcup_1821"/>
<evidence type="ECO:0000256" key="2">
    <source>
        <dbReference type="ARBA" id="ARBA00022692"/>
    </source>
</evidence>
<evidence type="ECO:0000256" key="5">
    <source>
        <dbReference type="SAM" id="Phobius"/>
    </source>
</evidence>
<organism evidence="7 8">
    <name type="scientific">Metallosphaera cuprina (strain Ar-4)</name>
    <dbReference type="NCBI Taxonomy" id="1006006"/>
    <lineage>
        <taxon>Archaea</taxon>
        <taxon>Thermoproteota</taxon>
        <taxon>Thermoprotei</taxon>
        <taxon>Sulfolobales</taxon>
        <taxon>Sulfolobaceae</taxon>
        <taxon>Metallosphaera</taxon>
    </lineage>
</organism>
<evidence type="ECO:0000313" key="8">
    <source>
        <dbReference type="Proteomes" id="UP000007812"/>
    </source>
</evidence>
<feature type="transmembrane region" description="Helical" evidence="5">
    <location>
        <begin position="397"/>
        <end position="415"/>
    </location>
</feature>
<dbReference type="AlphaFoldDB" id="F4G0W4"/>
<feature type="transmembrane region" description="Helical" evidence="5">
    <location>
        <begin position="309"/>
        <end position="333"/>
    </location>
</feature>
<dbReference type="InterPro" id="IPR050367">
    <property type="entry name" value="APC_superfamily"/>
</dbReference>
<keyword evidence="4 5" id="KW-0472">Membrane</keyword>
<feature type="transmembrane region" description="Helical" evidence="5">
    <location>
        <begin position="102"/>
        <end position="122"/>
    </location>
</feature>
<dbReference type="eggNOG" id="arCOG03652">
    <property type="taxonomic scope" value="Archaea"/>
</dbReference>
<dbReference type="Proteomes" id="UP000007812">
    <property type="component" value="Chromosome"/>
</dbReference>
<evidence type="ECO:0000256" key="4">
    <source>
        <dbReference type="ARBA" id="ARBA00023136"/>
    </source>
</evidence>
<accession>F4G0W4</accession>
<proteinExistence type="predicted"/>
<dbReference type="Gene3D" id="1.20.1740.10">
    <property type="entry name" value="Amino acid/polyamine transporter I"/>
    <property type="match status" value="1"/>
</dbReference>
<feature type="transmembrane region" description="Helical" evidence="5">
    <location>
        <begin position="179"/>
        <end position="199"/>
    </location>
</feature>
<dbReference type="GO" id="GO:0055085">
    <property type="term" value="P:transmembrane transport"/>
    <property type="evidence" value="ECO:0007669"/>
    <property type="project" value="InterPro"/>
</dbReference>
<feature type="transmembrane region" description="Helical" evidence="5">
    <location>
        <begin position="370"/>
        <end position="391"/>
    </location>
</feature>
<dbReference type="GO" id="GO:0016020">
    <property type="term" value="C:membrane"/>
    <property type="evidence" value="ECO:0007669"/>
    <property type="project" value="UniProtKB-SubCell"/>
</dbReference>
<feature type="transmembrane region" description="Helical" evidence="5">
    <location>
        <begin position="211"/>
        <end position="233"/>
    </location>
</feature>
<dbReference type="PANTHER" id="PTHR42770">
    <property type="entry name" value="AMINO ACID TRANSPORTER-RELATED"/>
    <property type="match status" value="1"/>
</dbReference>
<dbReference type="InterPro" id="IPR004841">
    <property type="entry name" value="AA-permease/SLC12A_dom"/>
</dbReference>
<comment type="subcellular location">
    <subcellularLocation>
        <location evidence="1">Membrane</location>
        <topology evidence="1">Multi-pass membrane protein</topology>
    </subcellularLocation>
</comment>
<feature type="transmembrane region" description="Helical" evidence="5">
    <location>
        <begin position="20"/>
        <end position="41"/>
    </location>
</feature>